<proteinExistence type="predicted"/>
<feature type="region of interest" description="Disordered" evidence="1">
    <location>
        <begin position="359"/>
        <end position="380"/>
    </location>
</feature>
<gene>
    <name evidence="2" type="ORF">US65_C0029G0002</name>
</gene>
<comment type="caution">
    <text evidence="2">The sequence shown here is derived from an EMBL/GenBank/DDBJ whole genome shotgun (WGS) entry which is preliminary data.</text>
</comment>
<evidence type="ECO:0000313" key="3">
    <source>
        <dbReference type="Proteomes" id="UP000034430"/>
    </source>
</evidence>
<reference evidence="2 3" key="1">
    <citation type="journal article" date="2015" name="Nature">
        <title>rRNA introns, odd ribosomes, and small enigmatic genomes across a large radiation of phyla.</title>
        <authorList>
            <person name="Brown C.T."/>
            <person name="Hug L.A."/>
            <person name="Thomas B.C."/>
            <person name="Sharon I."/>
            <person name="Castelle C.J."/>
            <person name="Singh A."/>
            <person name="Wilkins M.J."/>
            <person name="Williams K.H."/>
            <person name="Banfield J.F."/>
        </authorList>
    </citation>
    <scope>NUCLEOTIDE SEQUENCE [LARGE SCALE GENOMIC DNA]</scope>
</reference>
<accession>A0A0G0L210</accession>
<protein>
    <submittedName>
        <fullName evidence="2">Uncharacterized protein</fullName>
    </submittedName>
</protein>
<organism evidence="2 3">
    <name type="scientific">Candidatus Yanofskybacteria bacterium GW2011_GWC2_37_9</name>
    <dbReference type="NCBI Taxonomy" id="1619028"/>
    <lineage>
        <taxon>Bacteria</taxon>
        <taxon>Candidatus Yanofskyibacteriota</taxon>
    </lineage>
</organism>
<evidence type="ECO:0000256" key="1">
    <source>
        <dbReference type="SAM" id="MobiDB-lite"/>
    </source>
</evidence>
<dbReference type="EMBL" id="LBTU01000029">
    <property type="protein sequence ID" value="KKQ46701.1"/>
    <property type="molecule type" value="Genomic_DNA"/>
</dbReference>
<name>A0A0G0L210_9BACT</name>
<dbReference type="AlphaFoldDB" id="A0A0G0L210"/>
<dbReference type="Proteomes" id="UP000034430">
    <property type="component" value="Unassembled WGS sequence"/>
</dbReference>
<sequence length="380" mass="43403">MSPKITIKAKLPFCLYKLDERYFQIDSQTRIRFFREKIEPSRRTSSSENIEFLNDRWGIDGFSRIEIETEKDIDLSESMSDEARTFTLRIINKFISLYRYFDDTAVHLVNLIESDLMDFSVEKDGRASFAIGFGGGITPLNPQKIASVSSMLENAIRDGYEIPLWRELILNAEHYCYIGDFRMAILESVTALELVISKFISGELFAAGVKEKEIKEFIKETGVAKGLNVVVRLLVGKSGMPDDLLEKCKGTITKRNKIVHEGRKETNYQSTKDSIIAIYQLIQLLLEKGRDMDILRDDYRQIMKFEEYLKTVVPKIGPNAAFGLSRDARTTAIEKILVEKKVATKEEIEAAVENELSKSAENILRMPPLPKDDNQNTAQK</sequence>
<evidence type="ECO:0000313" key="2">
    <source>
        <dbReference type="EMBL" id="KKQ46701.1"/>
    </source>
</evidence>